<comment type="caution">
    <text evidence="1">The sequence shown here is derived from an EMBL/GenBank/DDBJ whole genome shotgun (WGS) entry which is preliminary data.</text>
</comment>
<evidence type="ECO:0000313" key="1">
    <source>
        <dbReference type="EMBL" id="MPC70116.1"/>
    </source>
</evidence>
<name>A0A5B7HJI9_PORTR</name>
<dbReference type="Proteomes" id="UP000324222">
    <property type="component" value="Unassembled WGS sequence"/>
</dbReference>
<protein>
    <submittedName>
        <fullName evidence="1">Uncharacterized protein</fullName>
    </submittedName>
</protein>
<evidence type="ECO:0000313" key="2">
    <source>
        <dbReference type="Proteomes" id="UP000324222"/>
    </source>
</evidence>
<dbReference type="AlphaFoldDB" id="A0A5B7HJI9"/>
<keyword evidence="2" id="KW-1185">Reference proteome</keyword>
<reference evidence="1 2" key="1">
    <citation type="submission" date="2019-05" db="EMBL/GenBank/DDBJ databases">
        <title>Another draft genome of Portunus trituberculatus and its Hox gene families provides insights of decapod evolution.</title>
        <authorList>
            <person name="Jeong J.-H."/>
            <person name="Song I."/>
            <person name="Kim S."/>
            <person name="Choi T."/>
            <person name="Kim D."/>
            <person name="Ryu S."/>
            <person name="Kim W."/>
        </authorList>
    </citation>
    <scope>NUCLEOTIDE SEQUENCE [LARGE SCALE GENOMIC DNA]</scope>
    <source>
        <tissue evidence="1">Muscle</tissue>
    </source>
</reference>
<gene>
    <name evidence="1" type="ORF">E2C01_064355</name>
</gene>
<organism evidence="1 2">
    <name type="scientific">Portunus trituberculatus</name>
    <name type="common">Swimming crab</name>
    <name type="synonym">Neptunus trituberculatus</name>
    <dbReference type="NCBI Taxonomy" id="210409"/>
    <lineage>
        <taxon>Eukaryota</taxon>
        <taxon>Metazoa</taxon>
        <taxon>Ecdysozoa</taxon>
        <taxon>Arthropoda</taxon>
        <taxon>Crustacea</taxon>
        <taxon>Multicrustacea</taxon>
        <taxon>Malacostraca</taxon>
        <taxon>Eumalacostraca</taxon>
        <taxon>Eucarida</taxon>
        <taxon>Decapoda</taxon>
        <taxon>Pleocyemata</taxon>
        <taxon>Brachyura</taxon>
        <taxon>Eubrachyura</taxon>
        <taxon>Portunoidea</taxon>
        <taxon>Portunidae</taxon>
        <taxon>Portuninae</taxon>
        <taxon>Portunus</taxon>
    </lineage>
</organism>
<accession>A0A5B7HJI9</accession>
<dbReference type="EMBL" id="VSRR010030571">
    <property type="protein sequence ID" value="MPC70116.1"/>
    <property type="molecule type" value="Genomic_DNA"/>
</dbReference>
<sequence>MKLTYTYRNKYNNKEPNLIPNNNTNPIWRQYGKNGMRGSDTYEVSRW</sequence>
<proteinExistence type="predicted"/>